<feature type="transmembrane region" description="Helical" evidence="1">
    <location>
        <begin position="54"/>
        <end position="74"/>
    </location>
</feature>
<name>A0A0P0CYX5_9FLAO</name>
<feature type="transmembrane region" description="Helical" evidence="1">
    <location>
        <begin position="81"/>
        <end position="99"/>
    </location>
</feature>
<organism evidence="2 3">
    <name type="scientific">Pseudalgibacter alginicilyticus</name>
    <dbReference type="NCBI Taxonomy" id="1736674"/>
    <lineage>
        <taxon>Bacteria</taxon>
        <taxon>Pseudomonadati</taxon>
        <taxon>Bacteroidota</taxon>
        <taxon>Flavobacteriia</taxon>
        <taxon>Flavobacteriales</taxon>
        <taxon>Flavobacteriaceae</taxon>
        <taxon>Pseudalgibacter</taxon>
    </lineage>
</organism>
<dbReference type="STRING" id="1736674.APS56_11990"/>
<dbReference type="Proteomes" id="UP000057981">
    <property type="component" value="Chromosome"/>
</dbReference>
<evidence type="ECO:0000256" key="1">
    <source>
        <dbReference type="SAM" id="Phobius"/>
    </source>
</evidence>
<evidence type="ECO:0000313" key="3">
    <source>
        <dbReference type="Proteomes" id="UP000057981"/>
    </source>
</evidence>
<evidence type="ECO:0000313" key="2">
    <source>
        <dbReference type="EMBL" id="ALJ05802.1"/>
    </source>
</evidence>
<reference evidence="2 3" key="1">
    <citation type="submission" date="2015-10" db="EMBL/GenBank/DDBJ databases">
        <authorList>
            <person name="Gilbert D.G."/>
        </authorList>
    </citation>
    <scope>NUCLEOTIDE SEQUENCE [LARGE SCALE GENOMIC DNA]</scope>
    <source>
        <strain evidence="3">HZ-22</strain>
    </source>
</reference>
<keyword evidence="3" id="KW-1185">Reference proteome</keyword>
<accession>A0A0P0CYX5</accession>
<sequence>MYILKFMPANKKYLMQSGWAQTSKVVASILGSLLASFGFHLALASYIWQTAIVATSVYSVFVLWGFLIIVVYWVKKPWVAWAILLSIIILSALAIYLSLH</sequence>
<dbReference type="AlphaFoldDB" id="A0A0P0CYX5"/>
<dbReference type="EMBL" id="CP012898">
    <property type="protein sequence ID" value="ALJ05802.1"/>
    <property type="molecule type" value="Genomic_DNA"/>
</dbReference>
<dbReference type="KEGG" id="ahz:APS56_11990"/>
<proteinExistence type="predicted"/>
<gene>
    <name evidence="2" type="ORF">APS56_11990</name>
</gene>
<keyword evidence="1" id="KW-0472">Membrane</keyword>
<protein>
    <submittedName>
        <fullName evidence="2">Uncharacterized protein</fullName>
    </submittedName>
</protein>
<keyword evidence="1" id="KW-0812">Transmembrane</keyword>
<keyword evidence="1" id="KW-1133">Transmembrane helix</keyword>